<sequence>MQTQSIITLLGLMNGALSQLDGIHFVPKLEKLTKSSLGSTDLNRCPMPWSETCHRNGATQQCYPGEVCPPCWTLINEQWNCYEYTPNMGCPYNWIDIRHPQLTKCTQSQPSNCLIK</sequence>
<gene>
    <name evidence="1" type="ORF">DSO57_1026220</name>
</gene>
<protein>
    <submittedName>
        <fullName evidence="1">Uncharacterized protein</fullName>
    </submittedName>
</protein>
<evidence type="ECO:0000313" key="2">
    <source>
        <dbReference type="Proteomes" id="UP001165960"/>
    </source>
</evidence>
<proteinExistence type="predicted"/>
<dbReference type="EMBL" id="QTSX02001572">
    <property type="protein sequence ID" value="KAJ9080326.1"/>
    <property type="molecule type" value="Genomic_DNA"/>
</dbReference>
<evidence type="ECO:0000313" key="1">
    <source>
        <dbReference type="EMBL" id="KAJ9080326.1"/>
    </source>
</evidence>
<accession>A0ACC2U0V5</accession>
<keyword evidence="2" id="KW-1185">Reference proteome</keyword>
<reference evidence="1" key="1">
    <citation type="submission" date="2022-04" db="EMBL/GenBank/DDBJ databases">
        <title>Genome of the entomopathogenic fungus Entomophthora muscae.</title>
        <authorList>
            <person name="Elya C."/>
            <person name="Lovett B.R."/>
            <person name="Lee E."/>
            <person name="Macias A.M."/>
            <person name="Hajek A.E."/>
            <person name="De Bivort B.L."/>
            <person name="Kasson M.T."/>
            <person name="De Fine Licht H.H."/>
            <person name="Stajich J.E."/>
        </authorList>
    </citation>
    <scope>NUCLEOTIDE SEQUENCE</scope>
    <source>
        <strain evidence="1">Berkeley</strain>
    </source>
</reference>
<organism evidence="1 2">
    <name type="scientific">Entomophthora muscae</name>
    <dbReference type="NCBI Taxonomy" id="34485"/>
    <lineage>
        <taxon>Eukaryota</taxon>
        <taxon>Fungi</taxon>
        <taxon>Fungi incertae sedis</taxon>
        <taxon>Zoopagomycota</taxon>
        <taxon>Entomophthoromycotina</taxon>
        <taxon>Entomophthoromycetes</taxon>
        <taxon>Entomophthorales</taxon>
        <taxon>Entomophthoraceae</taxon>
        <taxon>Entomophthora</taxon>
    </lineage>
</organism>
<comment type="caution">
    <text evidence="1">The sequence shown here is derived from an EMBL/GenBank/DDBJ whole genome shotgun (WGS) entry which is preliminary data.</text>
</comment>
<name>A0ACC2U0V5_9FUNG</name>
<dbReference type="Proteomes" id="UP001165960">
    <property type="component" value="Unassembled WGS sequence"/>
</dbReference>